<dbReference type="Pfam" id="PF13541">
    <property type="entry name" value="ChlI"/>
    <property type="match status" value="1"/>
</dbReference>
<dbReference type="AlphaFoldDB" id="A0A382PDX2"/>
<dbReference type="InterPro" id="IPR020568">
    <property type="entry name" value="Ribosomal_Su5_D2-typ_SF"/>
</dbReference>
<reference evidence="1" key="1">
    <citation type="submission" date="2018-05" db="EMBL/GenBank/DDBJ databases">
        <authorList>
            <person name="Lanie J.A."/>
            <person name="Ng W.-L."/>
            <person name="Kazmierczak K.M."/>
            <person name="Andrzejewski T.M."/>
            <person name="Davidsen T.M."/>
            <person name="Wayne K.J."/>
            <person name="Tettelin H."/>
            <person name="Glass J.I."/>
            <person name="Rusch D."/>
            <person name="Podicherti R."/>
            <person name="Tsui H.-C.T."/>
            <person name="Winkler M.E."/>
        </authorList>
    </citation>
    <scope>NUCLEOTIDE SEQUENCE</scope>
</reference>
<proteinExistence type="predicted"/>
<accession>A0A382PDX2</accession>
<dbReference type="EMBL" id="UINC01106737">
    <property type="protein sequence ID" value="SVC71603.1"/>
    <property type="molecule type" value="Genomic_DNA"/>
</dbReference>
<feature type="non-terminal residue" evidence="1">
    <location>
        <position position="1"/>
    </location>
</feature>
<feature type="non-terminal residue" evidence="1">
    <location>
        <position position="103"/>
    </location>
</feature>
<organism evidence="1">
    <name type="scientific">marine metagenome</name>
    <dbReference type="NCBI Taxonomy" id="408172"/>
    <lineage>
        <taxon>unclassified sequences</taxon>
        <taxon>metagenomes</taxon>
        <taxon>ecological metagenomes</taxon>
    </lineage>
</organism>
<protein>
    <submittedName>
        <fullName evidence="1">Uncharacterized protein</fullName>
    </submittedName>
</protein>
<dbReference type="SUPFAM" id="SSF54211">
    <property type="entry name" value="Ribosomal protein S5 domain 2-like"/>
    <property type="match status" value="1"/>
</dbReference>
<evidence type="ECO:0000313" key="1">
    <source>
        <dbReference type="EMBL" id="SVC71603.1"/>
    </source>
</evidence>
<name>A0A382PDX2_9ZZZZ</name>
<gene>
    <name evidence="1" type="ORF">METZ01_LOCUS324457</name>
</gene>
<sequence>VLATILSGAFVGVDAYIVQVEVDISDGFSAFSTVGLLDSAIRKSKGRAIAAIKNSNYHFPTNRITVNLEPAYDRILKVSRTIAGLWKQTDSAQPCLGSDSISK</sequence>